<proteinExistence type="inferred from homology"/>
<keyword evidence="5" id="KW-1185">Reference proteome</keyword>
<dbReference type="RefSeq" id="WP_070972636.1">
    <property type="nucleotide sequence ID" value="NZ_CP017715.1"/>
</dbReference>
<sequence length="319" mass="34189">MHRRSFLGLSIAAGITIAGVGGCGRSRPLYVGVHPWIGYEPLYLAEEFGWLPASVSLVKGVTAVDSMSGLLDGTLDGAALTLDEALRVQDDGLDIVVVAVADVSAGADVMMVQPAISELSGLRGLRIAVELSGVSGIMLLKILERAGLSRDDITEVSLPVSQHLDAWKRGEVDASVCYEPLASRLESLGAVRLFDSSDIPETIFDVLVVTRAVADNNPDAVRAFLVAHFSGMRHLVRSRHDSVYRVASRQNTPRAAVERALANVMLPDLAANQRYLAAAGRLETVAFVLGRMMVDEGMISELPDARRLCDPSFLPRSVS</sequence>
<dbReference type="GO" id="GO:0042597">
    <property type="term" value="C:periplasmic space"/>
    <property type="evidence" value="ECO:0007669"/>
    <property type="project" value="UniProtKB-SubCell"/>
</dbReference>
<dbReference type="EMBL" id="CP017715">
    <property type="protein sequence ID" value="AOY89660.1"/>
    <property type="molecule type" value="Genomic_DNA"/>
</dbReference>
<dbReference type="PROSITE" id="PS51257">
    <property type="entry name" value="PROKAR_LIPOPROTEIN"/>
    <property type="match status" value="1"/>
</dbReference>
<dbReference type="SUPFAM" id="SSF53850">
    <property type="entry name" value="Periplasmic binding protein-like II"/>
    <property type="match status" value="1"/>
</dbReference>
<organism evidence="4 5">
    <name type="scientific">Marinobacter salinus</name>
    <dbReference type="NCBI Taxonomy" id="1874317"/>
    <lineage>
        <taxon>Bacteria</taxon>
        <taxon>Pseudomonadati</taxon>
        <taxon>Pseudomonadota</taxon>
        <taxon>Gammaproteobacteria</taxon>
        <taxon>Pseudomonadales</taxon>
        <taxon>Marinobacteraceae</taxon>
        <taxon>Marinobacter</taxon>
    </lineage>
</organism>
<keyword evidence="3" id="KW-0732">Signal</keyword>
<dbReference type="STRING" id="1874317.BKP64_16605"/>
<gene>
    <name evidence="4" type="ORF">BKP64_16605</name>
</gene>
<comment type="subcellular location">
    <subcellularLocation>
        <location evidence="1">Periplasm</location>
    </subcellularLocation>
</comment>
<evidence type="ECO:0000256" key="3">
    <source>
        <dbReference type="ARBA" id="ARBA00022729"/>
    </source>
</evidence>
<dbReference type="PANTHER" id="PTHR30024">
    <property type="entry name" value="ALIPHATIC SULFONATES-BINDING PROTEIN-RELATED"/>
    <property type="match status" value="1"/>
</dbReference>
<evidence type="ECO:0000313" key="5">
    <source>
        <dbReference type="Proteomes" id="UP000177445"/>
    </source>
</evidence>
<name>A0A1D9GQH8_9GAMM</name>
<dbReference type="OrthoDB" id="5292144at2"/>
<evidence type="ECO:0000256" key="2">
    <source>
        <dbReference type="ARBA" id="ARBA00010742"/>
    </source>
</evidence>
<evidence type="ECO:0000313" key="4">
    <source>
        <dbReference type="EMBL" id="AOY89660.1"/>
    </source>
</evidence>
<dbReference type="Gene3D" id="3.40.190.10">
    <property type="entry name" value="Periplasmic binding protein-like II"/>
    <property type="match status" value="2"/>
</dbReference>
<comment type="similarity">
    <text evidence="2">Belongs to the bacterial solute-binding protein SsuA/TauA family.</text>
</comment>
<dbReference type="AlphaFoldDB" id="A0A1D9GQH8"/>
<reference evidence="4 5" key="1">
    <citation type="submission" date="2016-10" db="EMBL/GenBank/DDBJ databases">
        <title>Marinobacter salinus sp. nov., a moderately halophilic bacterium isolated from a tidal flat environment.</title>
        <authorList>
            <person name="Park S.-J."/>
        </authorList>
    </citation>
    <scope>NUCLEOTIDE SEQUENCE [LARGE SCALE GENOMIC DNA]</scope>
    <source>
        <strain evidence="4 5">Hb8</strain>
    </source>
</reference>
<dbReference type="PANTHER" id="PTHR30024:SF47">
    <property type="entry name" value="TAURINE-BINDING PERIPLASMIC PROTEIN"/>
    <property type="match status" value="1"/>
</dbReference>
<evidence type="ECO:0000256" key="1">
    <source>
        <dbReference type="ARBA" id="ARBA00004418"/>
    </source>
</evidence>
<dbReference type="Pfam" id="PF13379">
    <property type="entry name" value="NMT1_2"/>
    <property type="match status" value="1"/>
</dbReference>
<dbReference type="KEGG" id="msq:BKP64_16605"/>
<accession>A0A1D9GQH8</accession>
<protein>
    <submittedName>
        <fullName evidence="4">Nitrate ABC transporter substrate-binding protein</fullName>
    </submittedName>
</protein>
<dbReference type="Proteomes" id="UP000177445">
    <property type="component" value="Chromosome"/>
</dbReference>